<accession>A0AAN8I2X1</accession>
<evidence type="ECO:0000313" key="1">
    <source>
        <dbReference type="EMBL" id="KAK5952112.1"/>
    </source>
</evidence>
<dbReference type="EMBL" id="JAKLMC020000017">
    <property type="protein sequence ID" value="KAK5952112.1"/>
    <property type="molecule type" value="Genomic_DNA"/>
</dbReference>
<protein>
    <submittedName>
        <fullName evidence="1">Uncharacterized protein</fullName>
    </submittedName>
</protein>
<reference evidence="1 2" key="1">
    <citation type="submission" date="2022-12" db="EMBL/GenBank/DDBJ databases">
        <title>Genomic features and morphological characterization of a novel Knufia sp. strain isolated from spacecraft assembly facility.</title>
        <authorList>
            <person name="Teixeira M."/>
            <person name="Chander A.M."/>
            <person name="Stajich J.E."/>
            <person name="Venkateswaran K."/>
        </authorList>
    </citation>
    <scope>NUCLEOTIDE SEQUENCE [LARGE SCALE GENOMIC DNA]</scope>
    <source>
        <strain evidence="1 2">FJI-L2-BK-P2</strain>
    </source>
</reference>
<sequence length="91" mass="10945">MPTVNDLPLEILNLIFQHMYHSYNERDSSNTLVQRNADFSNVYHVSRSWRSDQQSSVFDAQRFDKSMGFVYDWWDPCAVSERGLTRRRRIR</sequence>
<comment type="caution">
    <text evidence="1">The sequence shown here is derived from an EMBL/GenBank/DDBJ whole genome shotgun (WGS) entry which is preliminary data.</text>
</comment>
<keyword evidence="2" id="KW-1185">Reference proteome</keyword>
<proteinExistence type="predicted"/>
<dbReference type="Proteomes" id="UP001316803">
    <property type="component" value="Unassembled WGS sequence"/>
</dbReference>
<organism evidence="1 2">
    <name type="scientific">Knufia fluminis</name>
    <dbReference type="NCBI Taxonomy" id="191047"/>
    <lineage>
        <taxon>Eukaryota</taxon>
        <taxon>Fungi</taxon>
        <taxon>Dikarya</taxon>
        <taxon>Ascomycota</taxon>
        <taxon>Pezizomycotina</taxon>
        <taxon>Eurotiomycetes</taxon>
        <taxon>Chaetothyriomycetidae</taxon>
        <taxon>Chaetothyriales</taxon>
        <taxon>Trichomeriaceae</taxon>
        <taxon>Knufia</taxon>
    </lineage>
</organism>
<dbReference type="AlphaFoldDB" id="A0AAN8I2X1"/>
<evidence type="ECO:0000313" key="2">
    <source>
        <dbReference type="Proteomes" id="UP001316803"/>
    </source>
</evidence>
<name>A0AAN8I2X1_9EURO</name>
<gene>
    <name evidence="1" type="ORF">OHC33_006999</name>
</gene>